<accession>A0ABV2T4U2</accession>
<organism evidence="5 6">
    <name type="scientific">Chitinophaga defluvii</name>
    <dbReference type="NCBI Taxonomy" id="3163343"/>
    <lineage>
        <taxon>Bacteria</taxon>
        <taxon>Pseudomonadati</taxon>
        <taxon>Bacteroidota</taxon>
        <taxon>Chitinophagia</taxon>
        <taxon>Chitinophagales</taxon>
        <taxon>Chitinophagaceae</taxon>
        <taxon>Chitinophaga</taxon>
    </lineage>
</organism>
<proteinExistence type="inferred from homology"/>
<dbReference type="PANTHER" id="PTHR11877">
    <property type="entry name" value="HYDROXYMETHYLGLUTARYL-COA SYNTHASE"/>
    <property type="match status" value="1"/>
</dbReference>
<dbReference type="EMBL" id="JBEXAC010000001">
    <property type="protein sequence ID" value="MET6998019.1"/>
    <property type="molecule type" value="Genomic_DNA"/>
</dbReference>
<dbReference type="PIRSF" id="PIRSF000451">
    <property type="entry name" value="PKS_III"/>
    <property type="match status" value="1"/>
</dbReference>
<dbReference type="InterPro" id="IPR016039">
    <property type="entry name" value="Thiolase-like"/>
</dbReference>
<dbReference type="Pfam" id="PF00195">
    <property type="entry name" value="Chal_sti_synt_N"/>
    <property type="match status" value="1"/>
</dbReference>
<evidence type="ECO:0000256" key="2">
    <source>
        <dbReference type="ARBA" id="ARBA00022679"/>
    </source>
</evidence>
<evidence type="ECO:0000256" key="1">
    <source>
        <dbReference type="ARBA" id="ARBA00005531"/>
    </source>
</evidence>
<sequence>MAKIISIATAVPSHKHEQQQILQFMEQAYGINEEEKRVLRYLYRHSGIDTRYSVIPDYTLPMDNWTFYPKTDNLEPFPGIEQRMQLFRQAAPVLSKEAANKCLEGYLPKEAVTHLITVTCTGLSAPGLEMQLMDLMDLNPAIDRSAVNFMGCYAAVHGLKQAAAIVAAHPDANVLLVCTELCTLHFQKDYTPDAVMAPLLFGDGAAAVLITGDHHNLPGLQLHSFYAEVLRSARQAMSWELGTHGFNMTLSGYVPELIREDFGPLHLRALQQAGLSKAEILFWCIHPGGTRILEALGHCLSLSREDMAASYQVLKQYGNMSSATLLFVLREMWDTLLSYKGAPVFGAAFGPGLTMESMIMKVV</sequence>
<dbReference type="RefSeq" id="WP_354660654.1">
    <property type="nucleotide sequence ID" value="NZ_JBEXAC010000001.1"/>
</dbReference>
<evidence type="ECO:0000313" key="6">
    <source>
        <dbReference type="Proteomes" id="UP001549749"/>
    </source>
</evidence>
<reference evidence="5 6" key="1">
    <citation type="submission" date="2024-06" db="EMBL/GenBank/DDBJ databases">
        <title>Chitinophaga defluvii sp. nov., isolated from municipal sewage.</title>
        <authorList>
            <person name="Zhang L."/>
        </authorList>
    </citation>
    <scope>NUCLEOTIDE SEQUENCE [LARGE SCALE GENOMIC DNA]</scope>
    <source>
        <strain evidence="5 6">H8</strain>
    </source>
</reference>
<evidence type="ECO:0000313" key="5">
    <source>
        <dbReference type="EMBL" id="MET6998019.1"/>
    </source>
</evidence>
<dbReference type="InterPro" id="IPR011141">
    <property type="entry name" value="Polyketide_synthase_type-III"/>
</dbReference>
<comment type="similarity">
    <text evidence="1">Belongs to the thiolase-like superfamily. Chalcone/stilbene synthases family.</text>
</comment>
<dbReference type="InterPro" id="IPR001099">
    <property type="entry name" value="Chalcone/stilbene_synt_N"/>
</dbReference>
<dbReference type="Pfam" id="PF02797">
    <property type="entry name" value="Chal_sti_synt_C"/>
    <property type="match status" value="1"/>
</dbReference>
<comment type="caution">
    <text evidence="5">The sequence shown here is derived from an EMBL/GenBank/DDBJ whole genome shotgun (WGS) entry which is preliminary data.</text>
</comment>
<evidence type="ECO:0000259" key="3">
    <source>
        <dbReference type="Pfam" id="PF00195"/>
    </source>
</evidence>
<protein>
    <submittedName>
        <fullName evidence="5">Type III polyketide synthase</fullName>
    </submittedName>
</protein>
<gene>
    <name evidence="5" type="ORF">ABR189_11590</name>
</gene>
<dbReference type="InterPro" id="IPR012328">
    <property type="entry name" value="Chalcone/stilbene_synt_C"/>
</dbReference>
<feature type="domain" description="Chalcone/stilbene synthase C-terminal" evidence="4">
    <location>
        <begin position="222"/>
        <end position="362"/>
    </location>
</feature>
<dbReference type="CDD" id="cd00831">
    <property type="entry name" value="CHS_like"/>
    <property type="match status" value="1"/>
</dbReference>
<keyword evidence="2" id="KW-0808">Transferase</keyword>
<name>A0ABV2T4U2_9BACT</name>
<feature type="domain" description="Chalcone/stilbene synthase N-terminal" evidence="3">
    <location>
        <begin position="2"/>
        <end position="213"/>
    </location>
</feature>
<dbReference type="Gene3D" id="3.40.47.10">
    <property type="match status" value="2"/>
</dbReference>
<dbReference type="PANTHER" id="PTHR11877:SF46">
    <property type="entry name" value="TYPE III POLYKETIDE SYNTHASE A"/>
    <property type="match status" value="1"/>
</dbReference>
<dbReference type="Proteomes" id="UP001549749">
    <property type="component" value="Unassembled WGS sequence"/>
</dbReference>
<dbReference type="SUPFAM" id="SSF53901">
    <property type="entry name" value="Thiolase-like"/>
    <property type="match status" value="1"/>
</dbReference>
<evidence type="ECO:0000259" key="4">
    <source>
        <dbReference type="Pfam" id="PF02797"/>
    </source>
</evidence>
<keyword evidence="6" id="KW-1185">Reference proteome</keyword>